<keyword evidence="2" id="KW-1185">Reference proteome</keyword>
<organism evidence="1 2">
    <name type="scientific">Botryotinia calthae</name>
    <dbReference type="NCBI Taxonomy" id="38488"/>
    <lineage>
        <taxon>Eukaryota</taxon>
        <taxon>Fungi</taxon>
        <taxon>Dikarya</taxon>
        <taxon>Ascomycota</taxon>
        <taxon>Pezizomycotina</taxon>
        <taxon>Leotiomycetes</taxon>
        <taxon>Helotiales</taxon>
        <taxon>Sclerotiniaceae</taxon>
        <taxon>Botryotinia</taxon>
    </lineage>
</organism>
<dbReference type="OrthoDB" id="3555781at2759"/>
<sequence length="94" mass="10554">MFGYIPIINTTAFHNILPLTITNLILRVTLEYITTSTPGPKVLDINSKQKVLDEIFITKEYDDDALLLTNIPSLLIKAGFSVDSPSIRQLSLYE</sequence>
<accession>A0A4Y8CGK6</accession>
<evidence type="ECO:0000313" key="1">
    <source>
        <dbReference type="EMBL" id="TEY32370.1"/>
    </source>
</evidence>
<proteinExistence type="predicted"/>
<dbReference type="Proteomes" id="UP000297299">
    <property type="component" value="Unassembled WGS sequence"/>
</dbReference>
<name>A0A4Y8CGK6_9HELO</name>
<protein>
    <submittedName>
        <fullName evidence="1">Uncharacterized protein</fullName>
    </submittedName>
</protein>
<gene>
    <name evidence="1" type="ORF">BOTCAL_0742g00030</name>
</gene>
<dbReference type="EMBL" id="PHWZ01000738">
    <property type="protein sequence ID" value="TEY32370.1"/>
    <property type="molecule type" value="Genomic_DNA"/>
</dbReference>
<comment type="caution">
    <text evidence="1">The sequence shown here is derived from an EMBL/GenBank/DDBJ whole genome shotgun (WGS) entry which is preliminary data.</text>
</comment>
<evidence type="ECO:0000313" key="2">
    <source>
        <dbReference type="Proteomes" id="UP000297299"/>
    </source>
</evidence>
<reference evidence="1 2" key="1">
    <citation type="submission" date="2017-11" db="EMBL/GenBank/DDBJ databases">
        <title>Comparative genomics of Botrytis spp.</title>
        <authorList>
            <person name="Valero-Jimenez C.A."/>
            <person name="Tapia P."/>
            <person name="Veloso J."/>
            <person name="Silva-Moreno E."/>
            <person name="Staats M."/>
            <person name="Valdes J.H."/>
            <person name="Van Kan J.A.L."/>
        </authorList>
    </citation>
    <scope>NUCLEOTIDE SEQUENCE [LARGE SCALE GENOMIC DNA]</scope>
    <source>
        <strain evidence="1 2">MUCL2830</strain>
    </source>
</reference>
<dbReference type="AlphaFoldDB" id="A0A4Y8CGK6"/>